<dbReference type="EMBL" id="SRLO01001072">
    <property type="protein sequence ID" value="TNN41936.1"/>
    <property type="molecule type" value="Genomic_DNA"/>
</dbReference>
<protein>
    <submittedName>
        <fullName evidence="2">Uncharacterized protein</fullName>
    </submittedName>
</protein>
<dbReference type="Proteomes" id="UP000314294">
    <property type="component" value="Unassembled WGS sequence"/>
</dbReference>
<name>A0A4Z2FL03_9TELE</name>
<dbReference type="OrthoDB" id="8939517at2759"/>
<proteinExistence type="predicted"/>
<gene>
    <name evidence="2" type="ORF">EYF80_047894</name>
</gene>
<evidence type="ECO:0000313" key="2">
    <source>
        <dbReference type="EMBL" id="TNN41936.1"/>
    </source>
</evidence>
<comment type="caution">
    <text evidence="2">The sequence shown here is derived from an EMBL/GenBank/DDBJ whole genome shotgun (WGS) entry which is preliminary data.</text>
</comment>
<accession>A0A4Z2FL03</accession>
<evidence type="ECO:0000313" key="3">
    <source>
        <dbReference type="Proteomes" id="UP000314294"/>
    </source>
</evidence>
<organism evidence="2 3">
    <name type="scientific">Liparis tanakae</name>
    <name type="common">Tanaka's snailfish</name>
    <dbReference type="NCBI Taxonomy" id="230148"/>
    <lineage>
        <taxon>Eukaryota</taxon>
        <taxon>Metazoa</taxon>
        <taxon>Chordata</taxon>
        <taxon>Craniata</taxon>
        <taxon>Vertebrata</taxon>
        <taxon>Euteleostomi</taxon>
        <taxon>Actinopterygii</taxon>
        <taxon>Neopterygii</taxon>
        <taxon>Teleostei</taxon>
        <taxon>Neoteleostei</taxon>
        <taxon>Acanthomorphata</taxon>
        <taxon>Eupercaria</taxon>
        <taxon>Perciformes</taxon>
        <taxon>Cottioidei</taxon>
        <taxon>Cottales</taxon>
        <taxon>Liparidae</taxon>
        <taxon>Liparis</taxon>
    </lineage>
</organism>
<reference evidence="2 3" key="1">
    <citation type="submission" date="2019-03" db="EMBL/GenBank/DDBJ databases">
        <title>First draft genome of Liparis tanakae, snailfish: a comprehensive survey of snailfish specific genes.</title>
        <authorList>
            <person name="Kim W."/>
            <person name="Song I."/>
            <person name="Jeong J.-H."/>
            <person name="Kim D."/>
            <person name="Kim S."/>
            <person name="Ryu S."/>
            <person name="Song J.Y."/>
            <person name="Lee S.K."/>
        </authorList>
    </citation>
    <scope>NUCLEOTIDE SEQUENCE [LARGE SCALE GENOMIC DNA]</scope>
    <source>
        <tissue evidence="2">Muscle</tissue>
    </source>
</reference>
<keyword evidence="3" id="KW-1185">Reference proteome</keyword>
<dbReference type="AlphaFoldDB" id="A0A4Z2FL03"/>
<evidence type="ECO:0000256" key="1">
    <source>
        <dbReference type="SAM" id="MobiDB-lite"/>
    </source>
</evidence>
<feature type="region of interest" description="Disordered" evidence="1">
    <location>
        <begin position="123"/>
        <end position="175"/>
    </location>
</feature>
<sequence>MSKVHMLRCFVNQRLTAAAQEICGLFERTLAEYEEELCSSQEENERHRKRLQAVFNPEVRLQRADVEQLLVVKEEQQEWRFSLDQEDPEPPHIKDDQEDLWTNQEGEQLEDVQQLLEVQEEIPLEQQDWSSSLDQVEPDPLHIKEEQEELWTSQEGEQLEGLEEAGIRDAAKQQM</sequence>
<feature type="compositionally biased region" description="Basic and acidic residues" evidence="1">
    <location>
        <begin position="165"/>
        <end position="175"/>
    </location>
</feature>